<dbReference type="InterPro" id="IPR036880">
    <property type="entry name" value="Kunitz_BPTI_sf"/>
</dbReference>
<proteinExistence type="predicted"/>
<evidence type="ECO:0000256" key="3">
    <source>
        <dbReference type="ARBA" id="ARBA00022690"/>
    </source>
</evidence>
<dbReference type="InterPro" id="IPR002223">
    <property type="entry name" value="Kunitz_BPTI"/>
</dbReference>
<keyword evidence="3" id="KW-0646">Protease inhibitor</keyword>
<dbReference type="CDD" id="cd00109">
    <property type="entry name" value="Kunitz-type"/>
    <property type="match status" value="1"/>
</dbReference>
<protein>
    <submittedName>
        <fullName evidence="13">BPTI/Kunitz inhibitor domain-containing protein</fullName>
    </submittedName>
</protein>
<evidence type="ECO:0000256" key="6">
    <source>
        <dbReference type="ARBA" id="ARBA00023240"/>
    </source>
</evidence>
<accession>A0A0N4U8V5</accession>
<evidence type="ECO:0000256" key="1">
    <source>
        <dbReference type="ARBA" id="ARBA00004613"/>
    </source>
</evidence>
<evidence type="ECO:0000259" key="9">
    <source>
        <dbReference type="PROSITE" id="PS50279"/>
    </source>
</evidence>
<dbReference type="Proteomes" id="UP000038040">
    <property type="component" value="Unplaced"/>
</dbReference>
<gene>
    <name evidence="10" type="ORF">DME_LOCUS7498</name>
</gene>
<keyword evidence="7" id="KW-1203">Blood coagulation cascade inhibiting toxin</keyword>
<dbReference type="STRING" id="318479.A0A0N4U8V5"/>
<reference evidence="10 12" key="2">
    <citation type="submission" date="2018-11" db="EMBL/GenBank/DDBJ databases">
        <authorList>
            <consortium name="Pathogen Informatics"/>
        </authorList>
    </citation>
    <scope>NUCLEOTIDE SEQUENCE [LARGE SCALE GENOMIC DNA]</scope>
</reference>
<evidence type="ECO:0000256" key="4">
    <source>
        <dbReference type="ARBA" id="ARBA00022900"/>
    </source>
</evidence>
<feature type="chain" id="PRO_5033232708" evidence="8">
    <location>
        <begin position="26"/>
        <end position="130"/>
    </location>
</feature>
<dbReference type="Gene3D" id="4.10.410.10">
    <property type="entry name" value="Pancreatic trypsin inhibitor Kunitz domain"/>
    <property type="match status" value="1"/>
</dbReference>
<feature type="signal peptide" evidence="8">
    <location>
        <begin position="1"/>
        <end position="25"/>
    </location>
</feature>
<name>A0A0N4U8V5_DRAME</name>
<evidence type="ECO:0000313" key="10">
    <source>
        <dbReference type="EMBL" id="VDN57525.1"/>
    </source>
</evidence>
<dbReference type="EMBL" id="UYYG01001161">
    <property type="protein sequence ID" value="VDN57525.1"/>
    <property type="molecule type" value="Genomic_DNA"/>
</dbReference>
<keyword evidence="6" id="KW-1199">Hemostasis impairing toxin</keyword>
<evidence type="ECO:0000256" key="5">
    <source>
        <dbReference type="ARBA" id="ARBA00023157"/>
    </source>
</evidence>
<keyword evidence="6" id="KW-0800">Toxin</keyword>
<evidence type="ECO:0000256" key="7">
    <source>
        <dbReference type="ARBA" id="ARBA00034146"/>
    </source>
</evidence>
<dbReference type="SUPFAM" id="SSF57362">
    <property type="entry name" value="BPTI-like"/>
    <property type="match status" value="1"/>
</dbReference>
<keyword evidence="8" id="KW-0732">Signal</keyword>
<organism evidence="11 13">
    <name type="scientific">Dracunculus medinensis</name>
    <name type="common">Guinea worm</name>
    <dbReference type="NCBI Taxonomy" id="318479"/>
    <lineage>
        <taxon>Eukaryota</taxon>
        <taxon>Metazoa</taxon>
        <taxon>Ecdysozoa</taxon>
        <taxon>Nematoda</taxon>
        <taxon>Chromadorea</taxon>
        <taxon>Rhabditida</taxon>
        <taxon>Spirurina</taxon>
        <taxon>Dracunculoidea</taxon>
        <taxon>Dracunculidae</taxon>
        <taxon>Dracunculus</taxon>
    </lineage>
</organism>
<keyword evidence="5" id="KW-1015">Disulfide bond</keyword>
<dbReference type="OrthoDB" id="4473401at2759"/>
<feature type="domain" description="BPTI/Kunitz inhibitor" evidence="9">
    <location>
        <begin position="78"/>
        <end position="127"/>
    </location>
</feature>
<evidence type="ECO:0000313" key="12">
    <source>
        <dbReference type="Proteomes" id="UP000274756"/>
    </source>
</evidence>
<dbReference type="GO" id="GO:0005615">
    <property type="term" value="C:extracellular space"/>
    <property type="evidence" value="ECO:0007669"/>
    <property type="project" value="TreeGrafter"/>
</dbReference>
<dbReference type="Pfam" id="PF00014">
    <property type="entry name" value="Kunitz_BPTI"/>
    <property type="match status" value="1"/>
</dbReference>
<dbReference type="WBParaSite" id="DME_0000349301-mRNA-1">
    <property type="protein sequence ID" value="DME_0000349301-mRNA-1"/>
    <property type="gene ID" value="DME_0000349301"/>
</dbReference>
<dbReference type="Proteomes" id="UP000274756">
    <property type="component" value="Unassembled WGS sequence"/>
</dbReference>
<evidence type="ECO:0000313" key="13">
    <source>
        <dbReference type="WBParaSite" id="DME_0000349301-mRNA-1"/>
    </source>
</evidence>
<dbReference type="PANTHER" id="PTHR10083:SF376">
    <property type="entry name" value="SERINE PEPTIDASE INHIBITOR, KUNITZ TYPE, 3"/>
    <property type="match status" value="1"/>
</dbReference>
<dbReference type="GO" id="GO:0004867">
    <property type="term" value="F:serine-type endopeptidase inhibitor activity"/>
    <property type="evidence" value="ECO:0007669"/>
    <property type="project" value="UniProtKB-KW"/>
</dbReference>
<reference evidence="13" key="1">
    <citation type="submission" date="2017-02" db="UniProtKB">
        <authorList>
            <consortium name="WormBaseParasite"/>
        </authorList>
    </citation>
    <scope>IDENTIFICATION</scope>
</reference>
<comment type="subcellular location">
    <subcellularLocation>
        <location evidence="1">Secreted</location>
    </subcellularLocation>
</comment>
<evidence type="ECO:0000313" key="11">
    <source>
        <dbReference type="Proteomes" id="UP000038040"/>
    </source>
</evidence>
<dbReference type="PROSITE" id="PS50279">
    <property type="entry name" value="BPTI_KUNITZ_2"/>
    <property type="match status" value="1"/>
</dbReference>
<dbReference type="SMART" id="SM00131">
    <property type="entry name" value="KU"/>
    <property type="match status" value="1"/>
</dbReference>
<dbReference type="InterPro" id="IPR050098">
    <property type="entry name" value="TFPI/VKTCI-like"/>
</dbReference>
<evidence type="ECO:0000256" key="8">
    <source>
        <dbReference type="SAM" id="SignalP"/>
    </source>
</evidence>
<keyword evidence="2" id="KW-0964">Secreted</keyword>
<keyword evidence="4" id="KW-0722">Serine protease inhibitor</keyword>
<dbReference type="PANTHER" id="PTHR10083">
    <property type="entry name" value="KUNITZ-TYPE PROTEASE INHIBITOR-RELATED"/>
    <property type="match status" value="1"/>
</dbReference>
<keyword evidence="12" id="KW-1185">Reference proteome</keyword>
<sequence>MVPKMFNALIILNAVFLATTYQIESFGCMAIICSPPKICKVIDEIAQCVLQNSSISPPVSAKMPPPADRIFYPAPLFCDLPPLTGQCSKSRILWFYNSEIGRCERFTYSGCGNRNRFFSRTQCERTCQRV</sequence>
<evidence type="ECO:0000256" key="2">
    <source>
        <dbReference type="ARBA" id="ARBA00022525"/>
    </source>
</evidence>
<dbReference type="AlphaFoldDB" id="A0A0N4U8V5"/>